<dbReference type="Gene3D" id="3.40.50.410">
    <property type="entry name" value="von Willebrand factor, type A domain"/>
    <property type="match status" value="4"/>
</dbReference>
<organism>
    <name type="scientific">Branchiostoma floridae</name>
    <name type="common">Florida lancelet</name>
    <name type="synonym">Amphioxus</name>
    <dbReference type="NCBI Taxonomy" id="7739"/>
    <lineage>
        <taxon>Eukaryota</taxon>
        <taxon>Metazoa</taxon>
        <taxon>Chordata</taxon>
        <taxon>Cephalochordata</taxon>
        <taxon>Leptocardii</taxon>
        <taxon>Amphioxiformes</taxon>
        <taxon>Branchiostomatidae</taxon>
        <taxon>Branchiostoma</taxon>
    </lineage>
</organism>
<evidence type="ECO:0000256" key="3">
    <source>
        <dbReference type="SAM" id="MobiDB-lite"/>
    </source>
</evidence>
<feature type="transmembrane region" description="Helical" evidence="4">
    <location>
        <begin position="540"/>
        <end position="562"/>
    </location>
</feature>
<dbReference type="AlphaFoldDB" id="C3Z9E0"/>
<evidence type="ECO:0000256" key="2">
    <source>
        <dbReference type="PROSITE-ProRule" id="PRU00076"/>
    </source>
</evidence>
<dbReference type="EMBL" id="GG666599">
    <property type="protein sequence ID" value="EEN50869.1"/>
    <property type="molecule type" value="Genomic_DNA"/>
</dbReference>
<dbReference type="InterPro" id="IPR036465">
    <property type="entry name" value="vWFA_dom_sf"/>
</dbReference>
<feature type="compositionally biased region" description="Basic and acidic residues" evidence="3">
    <location>
        <begin position="748"/>
        <end position="767"/>
    </location>
</feature>
<evidence type="ECO:0000313" key="8">
    <source>
        <dbReference type="EMBL" id="EEN50869.1"/>
    </source>
</evidence>
<dbReference type="eggNOG" id="KOG3544">
    <property type="taxonomic scope" value="Eukaryota"/>
</dbReference>
<feature type="chain" id="PRO_5002934382" description="VWFA domain-containing protein" evidence="5">
    <location>
        <begin position="23"/>
        <end position="930"/>
    </location>
</feature>
<dbReference type="FunFam" id="3.40.50.410:FF:000266">
    <property type="entry name" value="Uncharacterized protein"/>
    <property type="match status" value="1"/>
</dbReference>
<feature type="domain" description="EGF-like" evidence="6">
    <location>
        <begin position="366"/>
        <end position="404"/>
    </location>
</feature>
<dbReference type="CDD" id="cd00198">
    <property type="entry name" value="vWFA"/>
    <property type="match status" value="1"/>
</dbReference>
<dbReference type="FunFam" id="3.40.50.410:FF:000185">
    <property type="entry name" value="Uncharacterized protein"/>
    <property type="match status" value="1"/>
</dbReference>
<evidence type="ECO:0000256" key="1">
    <source>
        <dbReference type="ARBA" id="ARBA00023157"/>
    </source>
</evidence>
<dbReference type="PROSITE" id="PS00022">
    <property type="entry name" value="EGF_1"/>
    <property type="match status" value="1"/>
</dbReference>
<evidence type="ECO:0000259" key="6">
    <source>
        <dbReference type="PROSITE" id="PS50026"/>
    </source>
</evidence>
<dbReference type="SMART" id="SM00327">
    <property type="entry name" value="VWA"/>
    <property type="match status" value="2"/>
</dbReference>
<dbReference type="SUPFAM" id="SSF57196">
    <property type="entry name" value="EGF/Laminin"/>
    <property type="match status" value="1"/>
</dbReference>
<keyword evidence="2" id="KW-0245">EGF-like domain</keyword>
<feature type="compositionally biased region" description="Basic and acidic residues" evidence="3">
    <location>
        <begin position="895"/>
        <end position="906"/>
    </location>
</feature>
<keyword evidence="1 2" id="KW-1015">Disulfide bond</keyword>
<sequence>MWSKEMLAVACLLLAAICKANAQCSFDVVFLADSSSSVRPHGTTAANIYIRDAIDCLTMYNVYDVGVGVTHFTCTSTEHIPLGHYTLGDPELTAAVGNIAHTGGLSRIGLAIRKMKDTTSFRSGVPRVAVVLTDGVGQGDANERVDDYAEQAEEAREAGITLYAVATGMYAFLDTAALDTIAGDPSRLHTTHFGGNGCGLAAKLVEDICGFKKNYRHAVESVALLVCCVRRHSRNSRMEFNLGEYMNMTTTLSAINAIKYQKGATYTPKALDRARKEALWRGEAVPKVMIVLSDGRSAIDVTEASKALADAGIIVYAIGVGRADHDELLLIANNDLSKVIELSDFNALIAEIDLLAEVVCEVAHERADPCYGQPCLYGGTCLRINDDKDYRCECAEGYEGTNCETVCGIDVVFVVDRSSSIQGHRFDAAKQFISDFAQCFADQSIGSVFRDDVPRAAVIITDGSAQGDADGLVMGDYADQADEARDAGITVYSVPNGIPGFEDIVALEAISGGPDNVFSMYDPCQLAIRILLDLYPCGHLIFPAAILGVKVCRLLFYLAAMGTKSRQIRIDVRSMKWTVLVLALVLSASISGTNAQGSRLKGKPLRKPPREPDRDWSGTPEKPTVASLWKLPREPHRDWSGTRRETDRGIALEAGQGTRQGLVRDQPRNRPWHRSGSRPGSPTGIGQGPAEKPTCSIAVEAGQGATQELVRDPPRNRPWHRSGSRPGSPTGIGQGPAEKPTVASLWKPAREPHRDWSGTRRETDRGIALEAAQGARQGLVRDRRETDRGIALEAGQGARQGLVRDPPRNRPDHRCGSRPGSHTGIGQGPAEKPTVASLLEAGQGATTGIGQGPPRNRPWHCSGSSPGSPTGIGQGPPRNRPWHRPEIAQGARQGLVRDHRETDRGIALEAGQGARQCHCSEAAQEPPRSP</sequence>
<reference evidence="8" key="1">
    <citation type="journal article" date="2008" name="Nature">
        <title>The amphioxus genome and the evolution of the chordate karyotype.</title>
        <authorList>
            <consortium name="US DOE Joint Genome Institute (JGI-PGF)"/>
            <person name="Putnam N.H."/>
            <person name="Butts T."/>
            <person name="Ferrier D.E.K."/>
            <person name="Furlong R.F."/>
            <person name="Hellsten U."/>
            <person name="Kawashima T."/>
            <person name="Robinson-Rechavi M."/>
            <person name="Shoguchi E."/>
            <person name="Terry A."/>
            <person name="Yu J.-K."/>
            <person name="Benito-Gutierrez E.L."/>
            <person name="Dubchak I."/>
            <person name="Garcia-Fernandez J."/>
            <person name="Gibson-Brown J.J."/>
            <person name="Grigoriev I.V."/>
            <person name="Horton A.C."/>
            <person name="de Jong P.J."/>
            <person name="Jurka J."/>
            <person name="Kapitonov V.V."/>
            <person name="Kohara Y."/>
            <person name="Kuroki Y."/>
            <person name="Lindquist E."/>
            <person name="Lucas S."/>
            <person name="Osoegawa K."/>
            <person name="Pennacchio L.A."/>
            <person name="Salamov A.A."/>
            <person name="Satou Y."/>
            <person name="Sauka-Spengler T."/>
            <person name="Schmutz J."/>
            <person name="Shin-I T."/>
            <person name="Toyoda A."/>
            <person name="Bronner-Fraser M."/>
            <person name="Fujiyama A."/>
            <person name="Holland L.Z."/>
            <person name="Holland P.W.H."/>
            <person name="Satoh N."/>
            <person name="Rokhsar D.S."/>
        </authorList>
    </citation>
    <scope>NUCLEOTIDE SEQUENCE [LARGE SCALE GENOMIC DNA]</scope>
    <source>
        <strain evidence="8">S238N-H82</strain>
        <tissue evidence="8">Testes</tissue>
    </source>
</reference>
<dbReference type="PANTHER" id="PTHR24020:SF87">
    <property type="entry name" value="COLLAGEN ALPHA-1(VI) CHAIN-LIKE"/>
    <property type="match status" value="1"/>
</dbReference>
<feature type="disulfide bond" evidence="2">
    <location>
        <begin position="375"/>
        <end position="392"/>
    </location>
</feature>
<evidence type="ECO:0000256" key="5">
    <source>
        <dbReference type="SAM" id="SignalP"/>
    </source>
</evidence>
<feature type="disulfide bond" evidence="2">
    <location>
        <begin position="394"/>
        <end position="403"/>
    </location>
</feature>
<dbReference type="PROSITE" id="PS50234">
    <property type="entry name" value="VWFA"/>
    <property type="match status" value="3"/>
</dbReference>
<keyword evidence="4" id="KW-1133">Transmembrane helix</keyword>
<feature type="region of interest" description="Disordered" evidence="3">
    <location>
        <begin position="594"/>
        <end position="692"/>
    </location>
</feature>
<accession>C3Z9E0</accession>
<feature type="transmembrane region" description="Helical" evidence="4">
    <location>
        <begin position="574"/>
        <end position="592"/>
    </location>
</feature>
<feature type="compositionally biased region" description="Basic and acidic residues" evidence="3">
    <location>
        <begin position="805"/>
        <end position="815"/>
    </location>
</feature>
<evidence type="ECO:0000256" key="4">
    <source>
        <dbReference type="SAM" id="Phobius"/>
    </source>
</evidence>
<feature type="signal peptide" evidence="5">
    <location>
        <begin position="1"/>
        <end position="22"/>
    </location>
</feature>
<feature type="domain" description="VWFA" evidence="7">
    <location>
        <begin position="27"/>
        <end position="208"/>
    </location>
</feature>
<dbReference type="SMART" id="SM00179">
    <property type="entry name" value="EGF_CA"/>
    <property type="match status" value="1"/>
</dbReference>
<dbReference type="Pfam" id="PF00092">
    <property type="entry name" value="VWA"/>
    <property type="match status" value="2"/>
</dbReference>
<evidence type="ECO:0000259" key="7">
    <source>
        <dbReference type="PROSITE" id="PS50234"/>
    </source>
</evidence>
<feature type="region of interest" description="Disordered" evidence="3">
    <location>
        <begin position="790"/>
        <end position="930"/>
    </location>
</feature>
<dbReference type="SMART" id="SM00181">
    <property type="entry name" value="EGF"/>
    <property type="match status" value="1"/>
</dbReference>
<feature type="compositionally biased region" description="Basic and acidic residues" evidence="3">
    <location>
        <begin position="631"/>
        <end position="650"/>
    </location>
</feature>
<feature type="domain" description="VWFA" evidence="7">
    <location>
        <begin position="410"/>
        <end position="438"/>
    </location>
</feature>
<dbReference type="Pfam" id="PF00008">
    <property type="entry name" value="EGF"/>
    <property type="match status" value="1"/>
</dbReference>
<gene>
    <name evidence="8" type="ORF">BRAFLDRAFT_124445</name>
</gene>
<dbReference type="PROSITE" id="PS50026">
    <property type="entry name" value="EGF_3"/>
    <property type="match status" value="1"/>
</dbReference>
<dbReference type="SUPFAM" id="SSF53300">
    <property type="entry name" value="vWA-like"/>
    <property type="match status" value="3"/>
</dbReference>
<proteinExistence type="predicted"/>
<dbReference type="InterPro" id="IPR002035">
    <property type="entry name" value="VWF_A"/>
</dbReference>
<feature type="compositionally biased region" description="Low complexity" evidence="3">
    <location>
        <begin position="862"/>
        <end position="877"/>
    </location>
</feature>
<name>C3Z9E0_BRAFL</name>
<dbReference type="CDD" id="cd00054">
    <property type="entry name" value="EGF_CA"/>
    <property type="match status" value="1"/>
</dbReference>
<comment type="caution">
    <text evidence="2">Lacks conserved residue(s) required for the propagation of feature annotation.</text>
</comment>
<evidence type="ECO:0008006" key="9">
    <source>
        <dbReference type="Google" id="ProtNLM"/>
    </source>
</evidence>
<dbReference type="InterPro" id="IPR001881">
    <property type="entry name" value="EGF-like_Ca-bd_dom"/>
</dbReference>
<dbReference type="InterPro" id="IPR050525">
    <property type="entry name" value="ECM_Assembly_Org"/>
</dbReference>
<feature type="domain" description="VWFA" evidence="7">
    <location>
        <begin position="229"/>
        <end position="358"/>
    </location>
</feature>
<keyword evidence="5" id="KW-0732">Signal</keyword>
<keyword evidence="4" id="KW-0472">Membrane</keyword>
<dbReference type="Gene3D" id="2.10.25.10">
    <property type="entry name" value="Laminin"/>
    <property type="match status" value="1"/>
</dbReference>
<feature type="region of interest" description="Disordered" evidence="3">
    <location>
        <begin position="704"/>
        <end position="767"/>
    </location>
</feature>
<dbReference type="PANTHER" id="PTHR24020">
    <property type="entry name" value="COLLAGEN ALPHA"/>
    <property type="match status" value="1"/>
</dbReference>
<dbReference type="InterPro" id="IPR000742">
    <property type="entry name" value="EGF"/>
</dbReference>
<protein>
    <recommendedName>
        <fullName evidence="9">VWFA domain-containing protein</fullName>
    </recommendedName>
</protein>
<dbReference type="GO" id="GO:0005509">
    <property type="term" value="F:calcium ion binding"/>
    <property type="evidence" value="ECO:0007669"/>
    <property type="project" value="InterPro"/>
</dbReference>
<keyword evidence="4" id="KW-0812">Transmembrane</keyword>
<dbReference type="InParanoid" id="C3Z9E0"/>